<evidence type="ECO:0000256" key="2">
    <source>
        <dbReference type="ARBA" id="ARBA00022448"/>
    </source>
</evidence>
<sequence length="165" mass="18763">MDLTQELNSYINAYHTLTQMSSAPFPFPLLQMSFTITDVWLYTLPFALASTIEDGYVCALIVFFIHFGFAGINAVSNEIMHPTGSDPNDFEMDLYRDRTARGIQGDLSSRWTNLNDRDESSGNNITDDFWMQMTGQDLKHHPSKKLSFRKAVSLVILRRSIVATK</sequence>
<dbReference type="AlphaFoldDB" id="A0A7S0C3N8"/>
<dbReference type="GO" id="GO:0005886">
    <property type="term" value="C:plasma membrane"/>
    <property type="evidence" value="ECO:0007669"/>
    <property type="project" value="UniProtKB-SubCell"/>
</dbReference>
<name>A0A7S0C3N8_9STRA</name>
<evidence type="ECO:0000256" key="4">
    <source>
        <dbReference type="ARBA" id="ARBA00022692"/>
    </source>
</evidence>
<proteinExistence type="predicted"/>
<feature type="transmembrane region" description="Helical" evidence="8">
    <location>
        <begin position="29"/>
        <end position="49"/>
    </location>
</feature>
<evidence type="ECO:0000256" key="6">
    <source>
        <dbReference type="ARBA" id="ARBA00023065"/>
    </source>
</evidence>
<accession>A0A7S0C3N8</accession>
<comment type="subcellular location">
    <subcellularLocation>
        <location evidence="1">Cell membrane</location>
        <topology evidence="1">Multi-pass membrane protein</topology>
    </subcellularLocation>
</comment>
<feature type="transmembrane region" description="Helical" evidence="8">
    <location>
        <begin position="56"/>
        <end position="75"/>
    </location>
</feature>
<evidence type="ECO:0000256" key="1">
    <source>
        <dbReference type="ARBA" id="ARBA00004651"/>
    </source>
</evidence>
<keyword evidence="2" id="KW-0813">Transport</keyword>
<evidence type="ECO:0000256" key="8">
    <source>
        <dbReference type="SAM" id="Phobius"/>
    </source>
</evidence>
<evidence type="ECO:0000256" key="3">
    <source>
        <dbReference type="ARBA" id="ARBA00022475"/>
    </source>
</evidence>
<dbReference type="InterPro" id="IPR044669">
    <property type="entry name" value="YneE/VCCN1/2-like"/>
</dbReference>
<evidence type="ECO:0000256" key="7">
    <source>
        <dbReference type="ARBA" id="ARBA00023136"/>
    </source>
</evidence>
<dbReference type="GO" id="GO:0005254">
    <property type="term" value="F:chloride channel activity"/>
    <property type="evidence" value="ECO:0007669"/>
    <property type="project" value="InterPro"/>
</dbReference>
<protein>
    <submittedName>
        <fullName evidence="9">Uncharacterized protein</fullName>
    </submittedName>
</protein>
<keyword evidence="5 8" id="KW-1133">Transmembrane helix</keyword>
<evidence type="ECO:0000313" key="9">
    <source>
        <dbReference type="EMBL" id="CAD8411790.1"/>
    </source>
</evidence>
<dbReference type="PANTHER" id="PTHR33281:SF19">
    <property type="entry name" value="VOLTAGE-DEPENDENT ANION CHANNEL-FORMING PROTEIN YNEE"/>
    <property type="match status" value="1"/>
</dbReference>
<dbReference type="EMBL" id="HBEL01016584">
    <property type="protein sequence ID" value="CAD8411790.1"/>
    <property type="molecule type" value="Transcribed_RNA"/>
</dbReference>
<keyword evidence="7 8" id="KW-0472">Membrane</keyword>
<gene>
    <name evidence="9" type="ORF">PINE0816_LOCUS7915</name>
</gene>
<dbReference type="PANTHER" id="PTHR33281">
    <property type="entry name" value="UPF0187 PROTEIN YNEE"/>
    <property type="match status" value="1"/>
</dbReference>
<organism evidence="9">
    <name type="scientific">Proboscia inermis</name>
    <dbReference type="NCBI Taxonomy" id="420281"/>
    <lineage>
        <taxon>Eukaryota</taxon>
        <taxon>Sar</taxon>
        <taxon>Stramenopiles</taxon>
        <taxon>Ochrophyta</taxon>
        <taxon>Bacillariophyta</taxon>
        <taxon>Coscinodiscophyceae</taxon>
        <taxon>Rhizosoleniophycidae</taxon>
        <taxon>Rhizosoleniales</taxon>
        <taxon>Rhizosoleniaceae</taxon>
        <taxon>Proboscia</taxon>
    </lineage>
</organism>
<keyword evidence="6" id="KW-0406">Ion transport</keyword>
<keyword evidence="3" id="KW-1003">Cell membrane</keyword>
<evidence type="ECO:0000256" key="5">
    <source>
        <dbReference type="ARBA" id="ARBA00022989"/>
    </source>
</evidence>
<reference evidence="9" key="1">
    <citation type="submission" date="2021-01" db="EMBL/GenBank/DDBJ databases">
        <authorList>
            <person name="Corre E."/>
            <person name="Pelletier E."/>
            <person name="Niang G."/>
            <person name="Scheremetjew M."/>
            <person name="Finn R."/>
            <person name="Kale V."/>
            <person name="Holt S."/>
            <person name="Cochrane G."/>
            <person name="Meng A."/>
            <person name="Brown T."/>
            <person name="Cohen L."/>
        </authorList>
    </citation>
    <scope>NUCLEOTIDE SEQUENCE</scope>
    <source>
        <strain evidence="9">CCAP1064/1</strain>
    </source>
</reference>
<dbReference type="Pfam" id="PF25539">
    <property type="entry name" value="Bestrophin_2"/>
    <property type="match status" value="1"/>
</dbReference>
<keyword evidence="4 8" id="KW-0812">Transmembrane</keyword>